<dbReference type="Gene3D" id="3.30.110.10">
    <property type="entry name" value="Translation initiation factor 3 (IF-3), C-terminal domain"/>
    <property type="match status" value="1"/>
</dbReference>
<comment type="caution">
    <text evidence="7">The sequence shown here is derived from an EMBL/GenBank/DDBJ whole genome shotgun (WGS) entry which is preliminary data.</text>
</comment>
<organism evidence="7 8">
    <name type="scientific">Floridaenema aerugineum BLCC-F46</name>
    <dbReference type="NCBI Taxonomy" id="3153654"/>
    <lineage>
        <taxon>Bacteria</taxon>
        <taxon>Bacillati</taxon>
        <taxon>Cyanobacteriota</taxon>
        <taxon>Cyanophyceae</taxon>
        <taxon>Oscillatoriophycideae</taxon>
        <taxon>Aerosakkonematales</taxon>
        <taxon>Aerosakkonemataceae</taxon>
        <taxon>Floridanema</taxon>
        <taxon>Floridanema aerugineum</taxon>
    </lineage>
</organism>
<dbReference type="RefSeq" id="WP_413275099.1">
    <property type="nucleotide sequence ID" value="NZ_JBHFNQ010000257.1"/>
</dbReference>
<dbReference type="Gene3D" id="3.10.20.80">
    <property type="entry name" value="Translation initiation factor 3 (IF-3), N-terminal domain"/>
    <property type="match status" value="1"/>
</dbReference>
<accession>A0ABV4XH58</accession>
<dbReference type="InterPro" id="IPR001288">
    <property type="entry name" value="Translation_initiation_fac_3"/>
</dbReference>
<dbReference type="SUPFAM" id="SSF55200">
    <property type="entry name" value="Translation initiation factor IF3, C-terminal domain"/>
    <property type="match status" value="1"/>
</dbReference>
<evidence type="ECO:0000313" key="8">
    <source>
        <dbReference type="Proteomes" id="UP001576774"/>
    </source>
</evidence>
<feature type="domain" description="Translation initiation factor 3 N-terminal" evidence="6">
    <location>
        <begin position="26"/>
        <end position="93"/>
    </location>
</feature>
<dbReference type="InterPro" id="IPR036788">
    <property type="entry name" value="T_IF-3_C_sf"/>
</dbReference>
<evidence type="ECO:0000259" key="6">
    <source>
        <dbReference type="Pfam" id="PF05198"/>
    </source>
</evidence>
<dbReference type="NCBIfam" id="TIGR00168">
    <property type="entry name" value="infC"/>
    <property type="match status" value="1"/>
</dbReference>
<evidence type="ECO:0000256" key="3">
    <source>
        <dbReference type="ARBA" id="ARBA00022917"/>
    </source>
</evidence>
<keyword evidence="2 7" id="KW-0396">Initiation factor</keyword>
<dbReference type="SUPFAM" id="SSF54364">
    <property type="entry name" value="Translation initiation factor IF3, N-terminal domain"/>
    <property type="match status" value="1"/>
</dbReference>
<dbReference type="Pfam" id="PF05198">
    <property type="entry name" value="IF3_N"/>
    <property type="match status" value="1"/>
</dbReference>
<dbReference type="Pfam" id="PF00707">
    <property type="entry name" value="IF3_C"/>
    <property type="match status" value="1"/>
</dbReference>
<dbReference type="PANTHER" id="PTHR10938">
    <property type="entry name" value="TRANSLATION INITIATION FACTOR IF-3"/>
    <property type="match status" value="1"/>
</dbReference>
<dbReference type="InterPro" id="IPR036787">
    <property type="entry name" value="T_IF-3_N_sf"/>
</dbReference>
<evidence type="ECO:0000256" key="1">
    <source>
        <dbReference type="ARBA" id="ARBA00005439"/>
    </source>
</evidence>
<comment type="similarity">
    <text evidence="1">Belongs to the IF-3 family.</text>
</comment>
<dbReference type="GO" id="GO:0003743">
    <property type="term" value="F:translation initiation factor activity"/>
    <property type="evidence" value="ECO:0007669"/>
    <property type="project" value="UniProtKB-KW"/>
</dbReference>
<dbReference type="PANTHER" id="PTHR10938:SF0">
    <property type="entry name" value="TRANSLATION INITIATION FACTOR IF-3, MITOCHONDRIAL"/>
    <property type="match status" value="1"/>
</dbReference>
<sequence>MSPEKCYPSIVRRILEEIIIATKQLINRQIKSAQVLLIDHENNNLGLTDTREALKLAESVDLDLVIVSEGKEIPVAKILNFGKHQYQQKKRQHSSARTTVKEVRLRPNIGESDYTLRITRAIEWLGKGDSVKFQIRLRGREHQNRDRALDLLERIVTDLSQAGKVQSLDKGSLIVQMVPG</sequence>
<evidence type="ECO:0000256" key="2">
    <source>
        <dbReference type="ARBA" id="ARBA00022540"/>
    </source>
</evidence>
<dbReference type="EMBL" id="JBHFNQ010000257">
    <property type="protein sequence ID" value="MFB2882124.1"/>
    <property type="molecule type" value="Genomic_DNA"/>
</dbReference>
<dbReference type="InterPro" id="IPR019814">
    <property type="entry name" value="Translation_initiation_fac_3_N"/>
</dbReference>
<evidence type="ECO:0000313" key="7">
    <source>
        <dbReference type="EMBL" id="MFB2882124.1"/>
    </source>
</evidence>
<dbReference type="InterPro" id="IPR019815">
    <property type="entry name" value="Translation_initiation_fac_3_C"/>
</dbReference>
<protein>
    <recommendedName>
        <fullName evidence="4">Translation initiation factor IF-3</fullName>
    </recommendedName>
</protein>
<feature type="domain" description="Translation initiation factor 3 C-terminal" evidence="5">
    <location>
        <begin position="99"/>
        <end position="167"/>
    </location>
</feature>
<keyword evidence="3" id="KW-0648">Protein biosynthesis</keyword>
<evidence type="ECO:0000259" key="5">
    <source>
        <dbReference type="Pfam" id="PF00707"/>
    </source>
</evidence>
<reference evidence="7 8" key="1">
    <citation type="submission" date="2024-09" db="EMBL/GenBank/DDBJ databases">
        <title>Floridaenema gen nov. (Aerosakkonemataceae, Aerosakkonematales ord. nov., Cyanobacteria) from benthic tropical and subtropical fresh waters, with the description of four new species.</title>
        <authorList>
            <person name="Moretto J.A."/>
            <person name="Berthold D.E."/>
            <person name="Lefler F.W."/>
            <person name="Huang I.-S."/>
            <person name="Laughinghouse H. IV."/>
        </authorList>
    </citation>
    <scope>NUCLEOTIDE SEQUENCE [LARGE SCALE GENOMIC DNA]</scope>
    <source>
        <strain evidence="7 8">BLCC-F46</strain>
    </source>
</reference>
<keyword evidence="8" id="KW-1185">Reference proteome</keyword>
<gene>
    <name evidence="7" type="primary">infC</name>
    <name evidence="7" type="ORF">ACE1CC_35195</name>
</gene>
<name>A0ABV4XH58_9CYAN</name>
<dbReference type="Proteomes" id="UP001576774">
    <property type="component" value="Unassembled WGS sequence"/>
</dbReference>
<proteinExistence type="inferred from homology"/>
<evidence type="ECO:0000256" key="4">
    <source>
        <dbReference type="NCBIfam" id="TIGR00168"/>
    </source>
</evidence>